<protein>
    <recommendedName>
        <fullName evidence="3">DUF2185 domain-containing protein</fullName>
    </recommendedName>
</protein>
<proteinExistence type="predicted"/>
<evidence type="ECO:0008006" key="3">
    <source>
        <dbReference type="Google" id="ProtNLM"/>
    </source>
</evidence>
<evidence type="ECO:0000313" key="1">
    <source>
        <dbReference type="EMBL" id="SEW23760.1"/>
    </source>
</evidence>
<gene>
    <name evidence="1" type="ORF">SAMN05216290_2143</name>
</gene>
<keyword evidence="2" id="KW-1185">Reference proteome</keyword>
<accession>A0A1I0QAD6</accession>
<dbReference type="STRING" id="1267423.SAMN05216290_2143"/>
<dbReference type="EMBL" id="FOIR01000002">
    <property type="protein sequence ID" value="SEW23760.1"/>
    <property type="molecule type" value="Genomic_DNA"/>
</dbReference>
<evidence type="ECO:0000313" key="2">
    <source>
        <dbReference type="Proteomes" id="UP000199437"/>
    </source>
</evidence>
<dbReference type="Proteomes" id="UP000199437">
    <property type="component" value="Unassembled WGS sequence"/>
</dbReference>
<dbReference type="AlphaFoldDB" id="A0A1I0QAD6"/>
<sequence>MGIFNLFGQNKTTEYKFSDPEDKAIITCDHVLNGDRPILYASHDAEGDWQFLCGHEDHTEDNAKVISLKQATEIDPSINDLYEMPVNVGAERESVKDKWQPFRMPAE</sequence>
<name>A0A1I0QAD6_9BACT</name>
<organism evidence="1 2">
    <name type="scientific">Roseivirga pacifica</name>
    <dbReference type="NCBI Taxonomy" id="1267423"/>
    <lineage>
        <taxon>Bacteria</taxon>
        <taxon>Pseudomonadati</taxon>
        <taxon>Bacteroidota</taxon>
        <taxon>Cytophagia</taxon>
        <taxon>Cytophagales</taxon>
        <taxon>Roseivirgaceae</taxon>
        <taxon>Roseivirga</taxon>
    </lineage>
</organism>
<reference evidence="2" key="1">
    <citation type="submission" date="2016-10" db="EMBL/GenBank/DDBJ databases">
        <authorList>
            <person name="Varghese N."/>
            <person name="Submissions S."/>
        </authorList>
    </citation>
    <scope>NUCLEOTIDE SEQUENCE [LARGE SCALE GENOMIC DNA]</scope>
    <source>
        <strain evidence="2">CGMCC 1.12402</strain>
    </source>
</reference>
<dbReference type="OrthoDB" id="9793188at2"/>